<gene>
    <name evidence="1" type="ORF">GCM10007315_11520</name>
</gene>
<evidence type="ECO:0000313" key="2">
    <source>
        <dbReference type="Proteomes" id="UP000638981"/>
    </source>
</evidence>
<dbReference type="EMBL" id="BMYJ01000003">
    <property type="protein sequence ID" value="GHC50906.1"/>
    <property type="molecule type" value="Genomic_DNA"/>
</dbReference>
<name>A0A918TJT6_9RHOB</name>
<reference evidence="1" key="2">
    <citation type="submission" date="2020-09" db="EMBL/GenBank/DDBJ databases">
        <authorList>
            <person name="Sun Q."/>
            <person name="Kim S."/>
        </authorList>
    </citation>
    <scope>NUCLEOTIDE SEQUENCE</scope>
    <source>
        <strain evidence="1">KCTC 23310</strain>
    </source>
</reference>
<proteinExistence type="predicted"/>
<protein>
    <submittedName>
        <fullName evidence="1">Uncharacterized protein</fullName>
    </submittedName>
</protein>
<keyword evidence="2" id="KW-1185">Reference proteome</keyword>
<evidence type="ECO:0000313" key="1">
    <source>
        <dbReference type="EMBL" id="GHC50906.1"/>
    </source>
</evidence>
<sequence length="102" mass="10640">MDSAAIPPLAAAILSRLGPARGFHALDKALTDPLLVALLWRILRDEMALDRPLLDQGMALAYASLLPLSGAPPQGQGPALTHARQGDPLAPLLPFLTGSSDV</sequence>
<accession>A0A918TJT6</accession>
<dbReference type="AlphaFoldDB" id="A0A918TJT6"/>
<dbReference type="Proteomes" id="UP000638981">
    <property type="component" value="Unassembled WGS sequence"/>
</dbReference>
<organism evidence="1 2">
    <name type="scientific">Neogemmobacter tilapiae</name>
    <dbReference type="NCBI Taxonomy" id="875041"/>
    <lineage>
        <taxon>Bacteria</taxon>
        <taxon>Pseudomonadati</taxon>
        <taxon>Pseudomonadota</taxon>
        <taxon>Alphaproteobacteria</taxon>
        <taxon>Rhodobacterales</taxon>
        <taxon>Paracoccaceae</taxon>
        <taxon>Neogemmobacter</taxon>
    </lineage>
</organism>
<comment type="caution">
    <text evidence="1">The sequence shown here is derived from an EMBL/GenBank/DDBJ whole genome shotgun (WGS) entry which is preliminary data.</text>
</comment>
<dbReference type="RefSeq" id="WP_189410676.1">
    <property type="nucleotide sequence ID" value="NZ_BMYJ01000003.1"/>
</dbReference>
<reference evidence="1" key="1">
    <citation type="journal article" date="2014" name="Int. J. Syst. Evol. Microbiol.">
        <title>Complete genome sequence of Corynebacterium casei LMG S-19264T (=DSM 44701T), isolated from a smear-ripened cheese.</title>
        <authorList>
            <consortium name="US DOE Joint Genome Institute (JGI-PGF)"/>
            <person name="Walter F."/>
            <person name="Albersmeier A."/>
            <person name="Kalinowski J."/>
            <person name="Ruckert C."/>
        </authorList>
    </citation>
    <scope>NUCLEOTIDE SEQUENCE</scope>
    <source>
        <strain evidence="1">KCTC 23310</strain>
    </source>
</reference>